<evidence type="ECO:0000313" key="2">
    <source>
        <dbReference type="Proteomes" id="UP001165960"/>
    </source>
</evidence>
<organism evidence="1 2">
    <name type="scientific">Entomophthora muscae</name>
    <dbReference type="NCBI Taxonomy" id="34485"/>
    <lineage>
        <taxon>Eukaryota</taxon>
        <taxon>Fungi</taxon>
        <taxon>Fungi incertae sedis</taxon>
        <taxon>Zoopagomycota</taxon>
        <taxon>Entomophthoromycotina</taxon>
        <taxon>Entomophthoromycetes</taxon>
        <taxon>Entomophthorales</taxon>
        <taxon>Entomophthoraceae</taxon>
        <taxon>Entomophthora</taxon>
    </lineage>
</organism>
<proteinExistence type="predicted"/>
<dbReference type="EMBL" id="QTSX02005720">
    <property type="protein sequence ID" value="KAJ9058502.1"/>
    <property type="molecule type" value="Genomic_DNA"/>
</dbReference>
<dbReference type="Proteomes" id="UP001165960">
    <property type="component" value="Unassembled WGS sequence"/>
</dbReference>
<accession>A0ACC2S8I9</accession>
<name>A0ACC2S8I9_9FUNG</name>
<comment type="caution">
    <text evidence="1">The sequence shown here is derived from an EMBL/GenBank/DDBJ whole genome shotgun (WGS) entry which is preliminary data.</text>
</comment>
<reference evidence="1" key="1">
    <citation type="submission" date="2022-04" db="EMBL/GenBank/DDBJ databases">
        <title>Genome of the entomopathogenic fungus Entomophthora muscae.</title>
        <authorList>
            <person name="Elya C."/>
            <person name="Lovett B.R."/>
            <person name="Lee E."/>
            <person name="Macias A.M."/>
            <person name="Hajek A.E."/>
            <person name="De Bivort B.L."/>
            <person name="Kasson M.T."/>
            <person name="De Fine Licht H.H."/>
            <person name="Stajich J.E."/>
        </authorList>
    </citation>
    <scope>NUCLEOTIDE SEQUENCE</scope>
    <source>
        <strain evidence="1">Berkeley</strain>
    </source>
</reference>
<protein>
    <submittedName>
        <fullName evidence="1">Uncharacterized protein</fullName>
    </submittedName>
</protein>
<keyword evidence="2" id="KW-1185">Reference proteome</keyword>
<evidence type="ECO:0000313" key="1">
    <source>
        <dbReference type="EMBL" id="KAJ9058502.1"/>
    </source>
</evidence>
<sequence length="60" mass="6518">MASDPLTSDASKPLLAIFKRDPALAKGFSDPAAQPALCYLDQEKIEEDQLHMIFAVNALT</sequence>
<gene>
    <name evidence="1" type="ORF">DSO57_1011651</name>
</gene>